<sequence>MTQIRERTVLFADLRGSTGLFETLGNAEATSLVTQTVGLIAQAVDECKGRLVKTLGDGLMAVFETPNDGVQAAIRMHEMLERVVARGKSQFASPGLRALRMQVALARGEVVEMNGDCFGDAVNVAARLLNHAGDNETLITAEVLNGLPSAKKLRFRSLDLIAIRGRAEPVHVHVLDQATHGDVAATQFGEVQHAVEPDGIRLVWLDLDRVFDVDNMPIILGRSVQATYCITDARVSRSHARIDWHAGSFSITDLSYNGSFVRFGSSGDVVSLKRGSCTLHGSGVIGLGSPPVDATSPIVKFEVLHFADTEPHSFGHTRSRG</sequence>
<dbReference type="SUPFAM" id="SSF49879">
    <property type="entry name" value="SMAD/FHA domain"/>
    <property type="match status" value="1"/>
</dbReference>
<keyword evidence="4" id="KW-1185">Reference proteome</keyword>
<organism evidence="3 4">
    <name type="scientific">Roseateles albus</name>
    <dbReference type="NCBI Taxonomy" id="2987525"/>
    <lineage>
        <taxon>Bacteria</taxon>
        <taxon>Pseudomonadati</taxon>
        <taxon>Pseudomonadota</taxon>
        <taxon>Betaproteobacteria</taxon>
        <taxon>Burkholderiales</taxon>
        <taxon>Sphaerotilaceae</taxon>
        <taxon>Roseateles</taxon>
    </lineage>
</organism>
<dbReference type="InterPro" id="IPR029787">
    <property type="entry name" value="Nucleotide_cyclase"/>
</dbReference>
<dbReference type="Pfam" id="PF00498">
    <property type="entry name" value="FHA"/>
    <property type="match status" value="1"/>
</dbReference>
<evidence type="ECO:0000313" key="4">
    <source>
        <dbReference type="Proteomes" id="UP001221189"/>
    </source>
</evidence>
<gene>
    <name evidence="3" type="ORF">PRZ03_04305</name>
</gene>
<reference evidence="3 4" key="1">
    <citation type="submission" date="2022-10" db="EMBL/GenBank/DDBJ databases">
        <title>Paucibacter sp. hw1 Genome sequencing.</title>
        <authorList>
            <person name="Park S."/>
        </authorList>
    </citation>
    <scope>NUCLEOTIDE SEQUENCE [LARGE SCALE GENOMIC DNA]</scope>
    <source>
        <strain evidence="4">hw1</strain>
    </source>
</reference>
<dbReference type="Pfam" id="PF00211">
    <property type="entry name" value="Guanylate_cyc"/>
    <property type="match status" value="1"/>
</dbReference>
<dbReference type="Gene3D" id="3.30.70.1230">
    <property type="entry name" value="Nucleotide cyclase"/>
    <property type="match status" value="1"/>
</dbReference>
<dbReference type="SUPFAM" id="SSF55073">
    <property type="entry name" value="Nucleotide cyclase"/>
    <property type="match status" value="1"/>
</dbReference>
<dbReference type="PROSITE" id="PS50125">
    <property type="entry name" value="GUANYLATE_CYCLASE_2"/>
    <property type="match status" value="1"/>
</dbReference>
<dbReference type="CDD" id="cd07302">
    <property type="entry name" value="CHD"/>
    <property type="match status" value="1"/>
</dbReference>
<dbReference type="RefSeq" id="WP_263531972.1">
    <property type="nucleotide sequence ID" value="NZ_JAQQXT010000002.1"/>
</dbReference>
<dbReference type="Gene3D" id="2.60.200.20">
    <property type="match status" value="1"/>
</dbReference>
<evidence type="ECO:0000259" key="1">
    <source>
        <dbReference type="PROSITE" id="PS50006"/>
    </source>
</evidence>
<dbReference type="PANTHER" id="PTHR43081">
    <property type="entry name" value="ADENYLATE CYCLASE, TERMINAL-DIFFERENTIATION SPECIFIC-RELATED"/>
    <property type="match status" value="1"/>
</dbReference>
<feature type="domain" description="Guanylate cyclase" evidence="2">
    <location>
        <begin position="8"/>
        <end position="129"/>
    </location>
</feature>
<accession>A0ABT5KA98</accession>
<dbReference type="InterPro" id="IPR000253">
    <property type="entry name" value="FHA_dom"/>
</dbReference>
<dbReference type="InterPro" id="IPR001054">
    <property type="entry name" value="A/G_cyclase"/>
</dbReference>
<dbReference type="PANTHER" id="PTHR43081:SF19">
    <property type="entry name" value="PH-SENSITIVE ADENYLATE CYCLASE RV1264"/>
    <property type="match status" value="1"/>
</dbReference>
<evidence type="ECO:0000313" key="3">
    <source>
        <dbReference type="EMBL" id="MDC8770783.1"/>
    </source>
</evidence>
<evidence type="ECO:0000259" key="2">
    <source>
        <dbReference type="PROSITE" id="PS50125"/>
    </source>
</evidence>
<dbReference type="InterPro" id="IPR050697">
    <property type="entry name" value="Adenylyl/Guanylyl_Cyclase_3/4"/>
</dbReference>
<protein>
    <submittedName>
        <fullName evidence="3">Adenylate/guanylate cyclase domain-containing protein</fullName>
    </submittedName>
</protein>
<dbReference type="CDD" id="cd00060">
    <property type="entry name" value="FHA"/>
    <property type="match status" value="1"/>
</dbReference>
<proteinExistence type="predicted"/>
<dbReference type="InterPro" id="IPR008984">
    <property type="entry name" value="SMAD_FHA_dom_sf"/>
</dbReference>
<dbReference type="PROSITE" id="PS50006">
    <property type="entry name" value="FHA_DOMAIN"/>
    <property type="match status" value="1"/>
</dbReference>
<feature type="domain" description="FHA" evidence="1">
    <location>
        <begin position="218"/>
        <end position="261"/>
    </location>
</feature>
<name>A0ABT5KA98_9BURK</name>
<dbReference type="Proteomes" id="UP001221189">
    <property type="component" value="Unassembled WGS sequence"/>
</dbReference>
<dbReference type="EMBL" id="JAQQXT010000002">
    <property type="protein sequence ID" value="MDC8770783.1"/>
    <property type="molecule type" value="Genomic_DNA"/>
</dbReference>
<comment type="caution">
    <text evidence="3">The sequence shown here is derived from an EMBL/GenBank/DDBJ whole genome shotgun (WGS) entry which is preliminary data.</text>
</comment>